<evidence type="ECO:0000313" key="1">
    <source>
        <dbReference type="EMBL" id="CAF4737044.1"/>
    </source>
</evidence>
<feature type="non-terminal residue" evidence="1">
    <location>
        <position position="62"/>
    </location>
</feature>
<comment type="caution">
    <text evidence="1">The sequence shown here is derived from an EMBL/GenBank/DDBJ whole genome shotgun (WGS) entry which is preliminary data.</text>
</comment>
<reference evidence="1" key="1">
    <citation type="submission" date="2021-02" db="EMBL/GenBank/DDBJ databases">
        <authorList>
            <person name="Nowell W R."/>
        </authorList>
    </citation>
    <scope>NUCLEOTIDE SEQUENCE</scope>
</reference>
<dbReference type="EMBL" id="CAJOBG010110017">
    <property type="protein sequence ID" value="CAF4737044.1"/>
    <property type="molecule type" value="Genomic_DNA"/>
</dbReference>
<keyword evidence="2" id="KW-1185">Reference proteome</keyword>
<sequence length="62" mass="7170">DAIVDLDNDNIQFEIDVEFQLVTPFYLNLIHDSNQLSTLIQNLPPLILTIHFHDEYPSSQDS</sequence>
<name>A0A821KET7_9BILA</name>
<protein>
    <submittedName>
        <fullName evidence="1">Uncharacterized protein</fullName>
    </submittedName>
</protein>
<feature type="non-terminal residue" evidence="1">
    <location>
        <position position="1"/>
    </location>
</feature>
<organism evidence="1 2">
    <name type="scientific">Rotaria magnacalcarata</name>
    <dbReference type="NCBI Taxonomy" id="392030"/>
    <lineage>
        <taxon>Eukaryota</taxon>
        <taxon>Metazoa</taxon>
        <taxon>Spiralia</taxon>
        <taxon>Gnathifera</taxon>
        <taxon>Rotifera</taxon>
        <taxon>Eurotatoria</taxon>
        <taxon>Bdelloidea</taxon>
        <taxon>Philodinida</taxon>
        <taxon>Philodinidae</taxon>
        <taxon>Rotaria</taxon>
    </lineage>
</organism>
<gene>
    <name evidence="1" type="ORF">OVN521_LOCUS49669</name>
</gene>
<dbReference type="AlphaFoldDB" id="A0A821KET7"/>
<evidence type="ECO:0000313" key="2">
    <source>
        <dbReference type="Proteomes" id="UP000663866"/>
    </source>
</evidence>
<accession>A0A821KET7</accession>
<dbReference type="Proteomes" id="UP000663866">
    <property type="component" value="Unassembled WGS sequence"/>
</dbReference>
<proteinExistence type="predicted"/>